<dbReference type="EMBL" id="CAJOBS010000866">
    <property type="protein sequence ID" value="CAF4653470.1"/>
    <property type="molecule type" value="Genomic_DNA"/>
</dbReference>
<dbReference type="Proteomes" id="UP000663851">
    <property type="component" value="Unassembled WGS sequence"/>
</dbReference>
<evidence type="ECO:0000313" key="6">
    <source>
        <dbReference type="EMBL" id="CAF3557404.1"/>
    </source>
</evidence>
<dbReference type="EMBL" id="CAJNYU010002478">
    <property type="protein sequence ID" value="CAF3557404.1"/>
    <property type="molecule type" value="Genomic_DNA"/>
</dbReference>
<protein>
    <recommendedName>
        <fullName evidence="3">Fibronectin type-III domain-containing protein</fullName>
    </recommendedName>
</protein>
<dbReference type="Gene3D" id="2.60.40.10">
    <property type="entry name" value="Immunoglobulins"/>
    <property type="match status" value="2"/>
</dbReference>
<comment type="caution">
    <text evidence="6">The sequence shown here is derived from an EMBL/GenBank/DDBJ whole genome shotgun (WGS) entry which is preliminary data.</text>
</comment>
<keyword evidence="1" id="KW-1133">Transmembrane helix</keyword>
<dbReference type="Proteomes" id="UP000663869">
    <property type="component" value="Unassembled WGS sequence"/>
</dbReference>
<gene>
    <name evidence="6" type="ORF">FME351_LOCUS19788</name>
    <name evidence="7" type="ORF">HFQ381_LOCUS12531</name>
    <name evidence="5" type="ORF">KIK155_LOCUS17864</name>
    <name evidence="4" type="ORF">TIS948_LOCUS13905</name>
    <name evidence="10" type="ORF">TOA249_LOCUS14169</name>
    <name evidence="8" type="ORF">TSG867_LOCUS14312</name>
    <name evidence="9" type="ORF">UJA718_LOCUS21353</name>
</gene>
<sequence>MILFILQILFFQIIYSRTQDTSNIRYDPLLSAQCKARCLYEYRNHSQQQQQQHHRSLPSMLTNEKTKRLLTTNVLRLPWRSIWERCPRLITCSSCLLPCDLDPPLLLSDKQSCQAICSTLKLVECEQSCIFIQNLYQQHANCLTGNCQLCSSPYDCSKKIPQPYNVTAIERKSRRTVRLKWNSYPIINTEPIFYVIEAQWTFPKTNINQYELVSKWGFVKEEVSNAKAIIRNIQRDNRWYKFRVAAVTRYGHSPFSITTKLFRLTNESYTISTIIDPPRNFSIKDYQFNSNTMNITLVWQKPNLSVHEYQISWKSENDQSSLVNSVDISSSLSSLEFTIPFLSIDNSYLFKIRSMITSDGNHIQMSLPILIHFNSDEEFFPIKNFQISKPYFINGLIKANISWSKNNDSRIKQYDIYWIENKCHSDVYSCCYRRDAVTIQNHFQLYDLRFNCTYLVNINAVGLKVKKSFRFYFNISSCELTEVYGSIRPPCQTDRKTIDIFSSLPPLDLIVRRNGSGFNLRWQNIQSIVSVIPDRIVNNAFYRLRIEQLPNHVEIASIEFPIMITNYFIPYSKDVDDRYLNVTLSLIENMSVRQQQSILINDKKEEYFYSHVNMNSSSIIIHFRYFALFIWFVLVMIIK</sequence>
<dbReference type="SUPFAM" id="SSF49265">
    <property type="entry name" value="Fibronectin type III"/>
    <property type="match status" value="1"/>
</dbReference>
<accession>A0A818KWM9</accession>
<evidence type="ECO:0000313" key="5">
    <source>
        <dbReference type="EMBL" id="CAF3539280.1"/>
    </source>
</evidence>
<dbReference type="OrthoDB" id="9985779at2759"/>
<dbReference type="PROSITE" id="PS50853">
    <property type="entry name" value="FN3"/>
    <property type="match status" value="2"/>
</dbReference>
<keyword evidence="2" id="KW-0732">Signal</keyword>
<dbReference type="EMBL" id="CAJOBO010000759">
    <property type="protein sequence ID" value="CAF4284997.1"/>
    <property type="molecule type" value="Genomic_DNA"/>
</dbReference>
<feature type="chain" id="PRO_5036233526" description="Fibronectin type-III domain-containing protein" evidence="2">
    <location>
        <begin position="19"/>
        <end position="639"/>
    </location>
</feature>
<name>A0A818KWM9_9BILA</name>
<dbReference type="CDD" id="cd00063">
    <property type="entry name" value="FN3"/>
    <property type="match status" value="2"/>
</dbReference>
<evidence type="ECO:0000256" key="1">
    <source>
        <dbReference type="SAM" id="Phobius"/>
    </source>
</evidence>
<evidence type="ECO:0000313" key="4">
    <source>
        <dbReference type="EMBL" id="CAF3226924.1"/>
    </source>
</evidence>
<evidence type="ECO:0000313" key="8">
    <source>
        <dbReference type="EMBL" id="CAF4418274.1"/>
    </source>
</evidence>
<dbReference type="EMBL" id="CAJNXB010002232">
    <property type="protein sequence ID" value="CAF3226924.1"/>
    <property type="molecule type" value="Genomic_DNA"/>
</dbReference>
<evidence type="ECO:0000256" key="2">
    <source>
        <dbReference type="SAM" id="SignalP"/>
    </source>
</evidence>
<dbReference type="EMBL" id="CAJOBQ010000791">
    <property type="protein sequence ID" value="CAF4418274.1"/>
    <property type="molecule type" value="Genomic_DNA"/>
</dbReference>
<dbReference type="InterPro" id="IPR036116">
    <property type="entry name" value="FN3_sf"/>
</dbReference>
<feature type="domain" description="Fibronectin type-III" evidence="3">
    <location>
        <begin position="162"/>
        <end position="268"/>
    </location>
</feature>
<proteinExistence type="predicted"/>
<organism evidence="6 11">
    <name type="scientific">Rotaria socialis</name>
    <dbReference type="NCBI Taxonomy" id="392032"/>
    <lineage>
        <taxon>Eukaryota</taxon>
        <taxon>Metazoa</taxon>
        <taxon>Spiralia</taxon>
        <taxon>Gnathifera</taxon>
        <taxon>Rotifera</taxon>
        <taxon>Eurotatoria</taxon>
        <taxon>Bdelloidea</taxon>
        <taxon>Philodinida</taxon>
        <taxon>Philodinidae</taxon>
        <taxon>Rotaria</taxon>
    </lineage>
</organism>
<dbReference type="InterPro" id="IPR003961">
    <property type="entry name" value="FN3_dom"/>
</dbReference>
<dbReference type="Proteomes" id="UP000663865">
    <property type="component" value="Unassembled WGS sequence"/>
</dbReference>
<evidence type="ECO:0000259" key="3">
    <source>
        <dbReference type="PROSITE" id="PS50853"/>
    </source>
</evidence>
<evidence type="ECO:0000313" key="9">
    <source>
        <dbReference type="EMBL" id="CAF4431348.1"/>
    </source>
</evidence>
<dbReference type="AlphaFoldDB" id="A0A818KWM9"/>
<feature type="transmembrane region" description="Helical" evidence="1">
    <location>
        <begin position="619"/>
        <end position="638"/>
    </location>
</feature>
<keyword evidence="1" id="KW-0812">Transmembrane</keyword>
<evidence type="ECO:0000313" key="11">
    <source>
        <dbReference type="Proteomes" id="UP000663869"/>
    </source>
</evidence>
<evidence type="ECO:0000313" key="10">
    <source>
        <dbReference type="EMBL" id="CAF4653470.1"/>
    </source>
</evidence>
<evidence type="ECO:0000313" key="7">
    <source>
        <dbReference type="EMBL" id="CAF4284997.1"/>
    </source>
</evidence>
<dbReference type="EMBL" id="CAJOBP010004151">
    <property type="protein sequence ID" value="CAF4431348.1"/>
    <property type="molecule type" value="Genomic_DNA"/>
</dbReference>
<reference evidence="6" key="1">
    <citation type="submission" date="2021-02" db="EMBL/GenBank/DDBJ databases">
        <authorList>
            <person name="Nowell W R."/>
        </authorList>
    </citation>
    <scope>NUCLEOTIDE SEQUENCE</scope>
</reference>
<dbReference type="Proteomes" id="UP000663873">
    <property type="component" value="Unassembled WGS sequence"/>
</dbReference>
<dbReference type="SMART" id="SM00060">
    <property type="entry name" value="FN3"/>
    <property type="match status" value="2"/>
</dbReference>
<dbReference type="Proteomes" id="UP000663862">
    <property type="component" value="Unassembled WGS sequence"/>
</dbReference>
<dbReference type="InterPro" id="IPR013783">
    <property type="entry name" value="Ig-like_fold"/>
</dbReference>
<feature type="domain" description="Fibronectin type-III" evidence="3">
    <location>
        <begin position="277"/>
        <end position="376"/>
    </location>
</feature>
<feature type="signal peptide" evidence="2">
    <location>
        <begin position="1"/>
        <end position="18"/>
    </location>
</feature>
<keyword evidence="1" id="KW-0472">Membrane</keyword>
<evidence type="ECO:0000313" key="12">
    <source>
        <dbReference type="Proteomes" id="UP000663873"/>
    </source>
</evidence>
<dbReference type="Proteomes" id="UP000663838">
    <property type="component" value="Unassembled WGS sequence"/>
</dbReference>
<dbReference type="EMBL" id="CAJNYV010003157">
    <property type="protein sequence ID" value="CAF3539280.1"/>
    <property type="molecule type" value="Genomic_DNA"/>
</dbReference>
<keyword evidence="12" id="KW-1185">Reference proteome</keyword>
<dbReference type="Proteomes" id="UP000663825">
    <property type="component" value="Unassembled WGS sequence"/>
</dbReference>